<dbReference type="Proteomes" id="UP000264036">
    <property type="component" value="Unassembled WGS sequence"/>
</dbReference>
<evidence type="ECO:0000256" key="5">
    <source>
        <dbReference type="ARBA" id="ARBA00034078"/>
    </source>
</evidence>
<comment type="similarity">
    <text evidence="6">Belongs to the bacterial ring-hydroxylating dioxygenase ferredoxin component family.</text>
</comment>
<evidence type="ECO:0000256" key="2">
    <source>
        <dbReference type="ARBA" id="ARBA00022723"/>
    </source>
</evidence>
<name>A0A356LN94_9BURK</name>
<organism evidence="8 9">
    <name type="scientific">Advenella kashmirensis</name>
    <dbReference type="NCBI Taxonomy" id="310575"/>
    <lineage>
        <taxon>Bacteria</taxon>
        <taxon>Pseudomonadati</taxon>
        <taxon>Pseudomonadota</taxon>
        <taxon>Betaproteobacteria</taxon>
        <taxon>Burkholderiales</taxon>
        <taxon>Alcaligenaceae</taxon>
    </lineage>
</organism>
<evidence type="ECO:0000313" key="9">
    <source>
        <dbReference type="Proteomes" id="UP000264036"/>
    </source>
</evidence>
<accession>A0A356LN94</accession>
<comment type="caution">
    <text evidence="8">The sequence shown here is derived from an EMBL/GenBank/DDBJ whole genome shotgun (WGS) entry which is preliminary data.</text>
</comment>
<reference evidence="8 9" key="1">
    <citation type="journal article" date="2018" name="Nat. Biotechnol.">
        <title>A standardized bacterial taxonomy based on genome phylogeny substantially revises the tree of life.</title>
        <authorList>
            <person name="Parks D.H."/>
            <person name="Chuvochina M."/>
            <person name="Waite D.W."/>
            <person name="Rinke C."/>
            <person name="Skarshewski A."/>
            <person name="Chaumeil P.A."/>
            <person name="Hugenholtz P."/>
        </authorList>
    </citation>
    <scope>NUCLEOTIDE SEQUENCE [LARGE SCALE GENOMIC DNA]</scope>
    <source>
        <strain evidence="8">UBA10707</strain>
    </source>
</reference>
<evidence type="ECO:0000256" key="3">
    <source>
        <dbReference type="ARBA" id="ARBA00023004"/>
    </source>
</evidence>
<dbReference type="PROSITE" id="PS51296">
    <property type="entry name" value="RIESKE"/>
    <property type="match status" value="1"/>
</dbReference>
<dbReference type="PANTHER" id="PTHR21496">
    <property type="entry name" value="FERREDOXIN-RELATED"/>
    <property type="match status" value="1"/>
</dbReference>
<dbReference type="InterPro" id="IPR036922">
    <property type="entry name" value="Rieske_2Fe-2S_sf"/>
</dbReference>
<feature type="domain" description="Rieske" evidence="7">
    <location>
        <begin position="3"/>
        <end position="115"/>
    </location>
</feature>
<dbReference type="AlphaFoldDB" id="A0A356LN94"/>
<gene>
    <name evidence="8" type="ORF">DD666_21960</name>
</gene>
<comment type="cofactor">
    <cofactor evidence="5">
        <name>[2Fe-2S] cluster</name>
        <dbReference type="ChEBI" id="CHEBI:190135"/>
    </cofactor>
</comment>
<dbReference type="InterPro" id="IPR017941">
    <property type="entry name" value="Rieske_2Fe-2S"/>
</dbReference>
<keyword evidence="2" id="KW-0479">Metal-binding</keyword>
<keyword evidence="1" id="KW-0001">2Fe-2S</keyword>
<protein>
    <submittedName>
        <fullName evidence="8">2Fe-2S ferredoxin</fullName>
    </submittedName>
</protein>
<keyword evidence="4" id="KW-0411">Iron-sulfur</keyword>
<proteinExistence type="inferred from homology"/>
<dbReference type="PANTHER" id="PTHR21496:SF0">
    <property type="entry name" value="RIESKE DOMAIN-CONTAINING PROTEIN"/>
    <property type="match status" value="1"/>
</dbReference>
<dbReference type="GO" id="GO:0051537">
    <property type="term" value="F:2 iron, 2 sulfur cluster binding"/>
    <property type="evidence" value="ECO:0007669"/>
    <property type="project" value="UniProtKB-KW"/>
</dbReference>
<evidence type="ECO:0000313" key="8">
    <source>
        <dbReference type="EMBL" id="HBP32061.1"/>
    </source>
</evidence>
<dbReference type="GO" id="GO:0046872">
    <property type="term" value="F:metal ion binding"/>
    <property type="evidence" value="ECO:0007669"/>
    <property type="project" value="UniProtKB-KW"/>
</dbReference>
<dbReference type="SUPFAM" id="SSF50022">
    <property type="entry name" value="ISP domain"/>
    <property type="match status" value="1"/>
</dbReference>
<evidence type="ECO:0000259" key="7">
    <source>
        <dbReference type="PROSITE" id="PS51296"/>
    </source>
</evidence>
<evidence type="ECO:0000256" key="4">
    <source>
        <dbReference type="ARBA" id="ARBA00023014"/>
    </source>
</evidence>
<evidence type="ECO:0000256" key="1">
    <source>
        <dbReference type="ARBA" id="ARBA00022714"/>
    </source>
</evidence>
<dbReference type="Gene3D" id="2.102.10.10">
    <property type="entry name" value="Rieske [2Fe-2S] iron-sulphur domain"/>
    <property type="match status" value="1"/>
</dbReference>
<sequence>MLHKVGHLSDIPEDDALTIDIEGRPIGVFKAAGKVFAVKNICPHKRAPLARGTVQGTMLPTSCAGQYQYGMENQVLKCPWHGWEFDLETGKCLFGVSNSRIKTYEVSIRDDEIYVDV</sequence>
<evidence type="ECO:0000256" key="6">
    <source>
        <dbReference type="ARBA" id="ARBA00038001"/>
    </source>
</evidence>
<dbReference type="EMBL" id="DOEK01000047">
    <property type="protein sequence ID" value="HBP32061.1"/>
    <property type="molecule type" value="Genomic_DNA"/>
</dbReference>
<dbReference type="Pfam" id="PF00355">
    <property type="entry name" value="Rieske"/>
    <property type="match status" value="1"/>
</dbReference>
<keyword evidence="3" id="KW-0408">Iron</keyword>